<dbReference type="PROSITE" id="PS51257">
    <property type="entry name" value="PROKAR_LIPOPROTEIN"/>
    <property type="match status" value="1"/>
</dbReference>
<feature type="domain" description="CopC" evidence="5">
    <location>
        <begin position="49"/>
        <end position="145"/>
    </location>
</feature>
<protein>
    <submittedName>
        <fullName evidence="6">Copper resistance protein CopC</fullName>
    </submittedName>
</protein>
<evidence type="ECO:0000256" key="4">
    <source>
        <dbReference type="SAM" id="Phobius"/>
    </source>
</evidence>
<keyword evidence="1" id="KW-0732">Signal</keyword>
<dbReference type="Proteomes" id="UP000625574">
    <property type="component" value="Unassembled WGS sequence"/>
</dbReference>
<keyword evidence="7" id="KW-1185">Reference proteome</keyword>
<feature type="transmembrane region" description="Helical" evidence="4">
    <location>
        <begin position="16"/>
        <end position="37"/>
    </location>
</feature>
<evidence type="ECO:0000313" key="7">
    <source>
        <dbReference type="Proteomes" id="UP000625574"/>
    </source>
</evidence>
<evidence type="ECO:0000313" key="6">
    <source>
        <dbReference type="EMBL" id="MBI9000598.1"/>
    </source>
</evidence>
<feature type="region of interest" description="Disordered" evidence="3">
    <location>
        <begin position="132"/>
        <end position="182"/>
    </location>
</feature>
<comment type="caution">
    <text evidence="6">The sequence shown here is derived from an EMBL/GenBank/DDBJ whole genome shotgun (WGS) entry which is preliminary data.</text>
</comment>
<proteinExistence type="predicted"/>
<keyword evidence="4" id="KW-0472">Membrane</keyword>
<keyword evidence="2" id="KW-0186">Copper</keyword>
<evidence type="ECO:0000256" key="2">
    <source>
        <dbReference type="ARBA" id="ARBA00023008"/>
    </source>
</evidence>
<name>A0ABS0VV09_9CORY</name>
<gene>
    <name evidence="6" type="ORF">JDV76_06395</name>
</gene>
<feature type="compositionally biased region" description="Polar residues" evidence="3">
    <location>
        <begin position="132"/>
        <end position="145"/>
    </location>
</feature>
<feature type="compositionally biased region" description="Low complexity" evidence="3">
    <location>
        <begin position="165"/>
        <end position="182"/>
    </location>
</feature>
<dbReference type="InterPro" id="IPR007348">
    <property type="entry name" value="CopC_dom"/>
</dbReference>
<keyword evidence="4" id="KW-1133">Transmembrane helix</keyword>
<dbReference type="SUPFAM" id="SSF81296">
    <property type="entry name" value="E set domains"/>
    <property type="match status" value="1"/>
</dbReference>
<keyword evidence="4" id="KW-0812">Transmembrane</keyword>
<sequence>MELIVTRQYGHRYRRLAAIAAAALSAPVVIVGCQSGLGPSWSSGYAVAHDVVLDSTPADGATVDEFPREIVLEFSGIPRDSFNTVAVSDTTTSTVLFRDEPVLDNQVVTVVVPDDIRPGPGEYTVGFQITSSDGHATRGRTTFTVSGGDGASSEAPSDTLPGTTPEDPSGGSDPEESSSPVPAVAVGGGLLLLLLIVAGLIIKKRK</sequence>
<accession>A0ABS0VV09</accession>
<evidence type="ECO:0000256" key="3">
    <source>
        <dbReference type="SAM" id="MobiDB-lite"/>
    </source>
</evidence>
<feature type="transmembrane region" description="Helical" evidence="4">
    <location>
        <begin position="181"/>
        <end position="202"/>
    </location>
</feature>
<evidence type="ECO:0000256" key="1">
    <source>
        <dbReference type="ARBA" id="ARBA00022729"/>
    </source>
</evidence>
<dbReference type="InterPro" id="IPR014756">
    <property type="entry name" value="Ig_E-set"/>
</dbReference>
<dbReference type="Gene3D" id="2.60.40.1220">
    <property type="match status" value="1"/>
</dbReference>
<dbReference type="Pfam" id="PF04234">
    <property type="entry name" value="CopC"/>
    <property type="match status" value="1"/>
</dbReference>
<reference evidence="6 7" key="1">
    <citation type="submission" date="2020-12" db="EMBL/GenBank/DDBJ databases">
        <title>Genome public.</title>
        <authorList>
            <person name="Sun Q."/>
        </authorList>
    </citation>
    <scope>NUCLEOTIDE SEQUENCE [LARGE SCALE GENOMIC DNA]</scope>
    <source>
        <strain evidence="6 7">CCM 8864</strain>
    </source>
</reference>
<dbReference type="EMBL" id="JAEIOT010000007">
    <property type="protein sequence ID" value="MBI9000598.1"/>
    <property type="molecule type" value="Genomic_DNA"/>
</dbReference>
<evidence type="ECO:0000259" key="5">
    <source>
        <dbReference type="Pfam" id="PF04234"/>
    </source>
</evidence>
<organism evidence="6 7">
    <name type="scientific">Corynebacterium marambiense</name>
    <dbReference type="NCBI Taxonomy" id="2765364"/>
    <lineage>
        <taxon>Bacteria</taxon>
        <taxon>Bacillati</taxon>
        <taxon>Actinomycetota</taxon>
        <taxon>Actinomycetes</taxon>
        <taxon>Mycobacteriales</taxon>
        <taxon>Corynebacteriaceae</taxon>
        <taxon>Corynebacterium</taxon>
    </lineage>
</organism>
<dbReference type="InterPro" id="IPR014755">
    <property type="entry name" value="Cu-Rt/internalin_Ig-like"/>
</dbReference>